<accession>A0ABX1AED7</accession>
<evidence type="ECO:0000313" key="7">
    <source>
        <dbReference type="Proteomes" id="UP000730591"/>
    </source>
</evidence>
<dbReference type="InterPro" id="IPR036249">
    <property type="entry name" value="Thioredoxin-like_sf"/>
</dbReference>
<reference evidence="6 7" key="1">
    <citation type="submission" date="2020-03" db="EMBL/GenBank/DDBJ databases">
        <title>WGS of actinomycetes isolated from Thailand.</title>
        <authorList>
            <person name="Thawai C."/>
        </authorList>
    </citation>
    <scope>NUCLEOTIDE SEQUENCE [LARGE SCALE GENOMIC DNA]</scope>
    <source>
        <strain evidence="6 7">SBST2-5</strain>
    </source>
</reference>
<feature type="domain" description="FAD-binding" evidence="5">
    <location>
        <begin position="12"/>
        <end position="354"/>
    </location>
</feature>
<dbReference type="Pfam" id="PF21274">
    <property type="entry name" value="Rng_hyd_C"/>
    <property type="match status" value="1"/>
</dbReference>
<comment type="similarity">
    <text evidence="2">Belongs to the PheA/TfdB FAD monooxygenase family.</text>
</comment>
<keyword evidence="4" id="KW-0274">FAD</keyword>
<gene>
    <name evidence="6" type="ORF">HCJ93_28105</name>
</gene>
<name>A0ABX1AED7_9ACTN</name>
<evidence type="ECO:0000256" key="4">
    <source>
        <dbReference type="ARBA" id="ARBA00022827"/>
    </source>
</evidence>
<sequence length="516" mass="55040">MDSSSNASDGVGVLISGAGPTGLTLGLELARRGVPVRIIDKEQSFTTASRGKAGIQPRTLEVLYDLGVIDKVLASGTQRLPFRRYRRDRLINETIPYLGNAPTQGEPFRRLHFMPQSRVEEILRERLAEYGVAVELGTELVEFDQPGPDRVTATLATAQGTEQVSAAYLVGCDGGRSLVRKRLGISFKGFTEAEKQLIVGDVEIDGLAPDAWYQWLDLDLGVVMLCPLSGTRSWQIQATPPVDADGRPMEPSVEALQRAVDRATGMPIRVHDATWLSTSRINVRMADRLRVGRVFLAGDAAHVHPVLGALGANTGVQDAYNLGWKLALVIAGAAPELLDTYQEERLPVARWTLDTSVASTRAVFEEMTGGTGGAEAGLTQETLQLGLEYRASSLSRATLADTGGVQAGDRAPDSVCLDMTGRLVRLFDVFRGPHFTLLGFGADCEAALREVASVGPDDLRTCLLGERPAAYGLRADTLVLVRPDGYIGLTAPAGDGAAVLGYLGSLLGGAVSTTTA</sequence>
<dbReference type="SUPFAM" id="SSF51905">
    <property type="entry name" value="FAD/NAD(P)-binding domain"/>
    <property type="match status" value="1"/>
</dbReference>
<evidence type="ECO:0000259" key="5">
    <source>
        <dbReference type="Pfam" id="PF01494"/>
    </source>
</evidence>
<dbReference type="Gene3D" id="3.30.70.2450">
    <property type="match status" value="1"/>
</dbReference>
<evidence type="ECO:0000256" key="2">
    <source>
        <dbReference type="ARBA" id="ARBA00007801"/>
    </source>
</evidence>
<dbReference type="PRINTS" id="PR00420">
    <property type="entry name" value="RNGMNOXGNASE"/>
</dbReference>
<protein>
    <recommendedName>
        <fullName evidence="5">FAD-binding domain-containing protein</fullName>
    </recommendedName>
</protein>
<organism evidence="6 7">
    <name type="scientific">Streptomyces composti</name>
    <dbReference type="NCBI Taxonomy" id="2720025"/>
    <lineage>
        <taxon>Bacteria</taxon>
        <taxon>Bacillati</taxon>
        <taxon>Actinomycetota</taxon>
        <taxon>Actinomycetes</taxon>
        <taxon>Kitasatosporales</taxon>
        <taxon>Streptomycetaceae</taxon>
        <taxon>Streptomyces</taxon>
    </lineage>
</organism>
<dbReference type="Proteomes" id="UP000730591">
    <property type="component" value="Unassembled WGS sequence"/>
</dbReference>
<evidence type="ECO:0000256" key="3">
    <source>
        <dbReference type="ARBA" id="ARBA00022630"/>
    </source>
</evidence>
<dbReference type="EMBL" id="JAATEM010000048">
    <property type="protein sequence ID" value="NJP53826.1"/>
    <property type="molecule type" value="Genomic_DNA"/>
</dbReference>
<keyword evidence="3" id="KW-0285">Flavoprotein</keyword>
<dbReference type="PANTHER" id="PTHR43004:SF19">
    <property type="entry name" value="BINDING MONOOXYGENASE, PUTATIVE (JCVI)-RELATED"/>
    <property type="match status" value="1"/>
</dbReference>
<dbReference type="Pfam" id="PF01494">
    <property type="entry name" value="FAD_binding_3"/>
    <property type="match status" value="1"/>
</dbReference>
<proteinExistence type="inferred from homology"/>
<dbReference type="Gene3D" id="3.50.50.60">
    <property type="entry name" value="FAD/NAD(P)-binding domain"/>
    <property type="match status" value="1"/>
</dbReference>
<dbReference type="InterPro" id="IPR002938">
    <property type="entry name" value="FAD-bd"/>
</dbReference>
<evidence type="ECO:0000256" key="1">
    <source>
        <dbReference type="ARBA" id="ARBA00001974"/>
    </source>
</evidence>
<dbReference type="NCBIfam" id="NF004832">
    <property type="entry name" value="PRK06184.1"/>
    <property type="match status" value="1"/>
</dbReference>
<evidence type="ECO:0000313" key="6">
    <source>
        <dbReference type="EMBL" id="NJP53826.1"/>
    </source>
</evidence>
<dbReference type="Gene3D" id="3.40.30.120">
    <property type="match status" value="1"/>
</dbReference>
<comment type="caution">
    <text evidence="6">The sequence shown here is derived from an EMBL/GenBank/DDBJ whole genome shotgun (WGS) entry which is preliminary data.</text>
</comment>
<dbReference type="InterPro" id="IPR036188">
    <property type="entry name" value="FAD/NAD-bd_sf"/>
</dbReference>
<comment type="cofactor">
    <cofactor evidence="1">
        <name>FAD</name>
        <dbReference type="ChEBI" id="CHEBI:57692"/>
    </cofactor>
</comment>
<dbReference type="InterPro" id="IPR050641">
    <property type="entry name" value="RIFMO-like"/>
</dbReference>
<dbReference type="PANTHER" id="PTHR43004">
    <property type="entry name" value="TRK SYSTEM POTASSIUM UPTAKE PROTEIN"/>
    <property type="match status" value="1"/>
</dbReference>
<keyword evidence="7" id="KW-1185">Reference proteome</keyword>
<dbReference type="RefSeq" id="WP_167998647.1">
    <property type="nucleotide sequence ID" value="NZ_JAATEM010000048.1"/>
</dbReference>
<dbReference type="SUPFAM" id="SSF52833">
    <property type="entry name" value="Thioredoxin-like"/>
    <property type="match status" value="1"/>
</dbReference>